<evidence type="ECO:0000259" key="8">
    <source>
        <dbReference type="PROSITE" id="PS50011"/>
    </source>
</evidence>
<feature type="compositionally biased region" description="Low complexity" evidence="7">
    <location>
        <begin position="1574"/>
        <end position="1613"/>
    </location>
</feature>
<feature type="compositionally biased region" description="Low complexity" evidence="7">
    <location>
        <begin position="810"/>
        <end position="824"/>
    </location>
</feature>
<feature type="compositionally biased region" description="Low complexity" evidence="7">
    <location>
        <begin position="215"/>
        <end position="256"/>
    </location>
</feature>
<feature type="region of interest" description="Disordered" evidence="7">
    <location>
        <begin position="1295"/>
        <end position="1380"/>
    </location>
</feature>
<feature type="compositionally biased region" description="Low complexity" evidence="7">
    <location>
        <begin position="129"/>
        <end position="164"/>
    </location>
</feature>
<dbReference type="PROSITE" id="PS50011">
    <property type="entry name" value="PROTEIN_KINASE_DOM"/>
    <property type="match status" value="1"/>
</dbReference>
<evidence type="ECO:0000256" key="4">
    <source>
        <dbReference type="ARBA" id="ARBA00022777"/>
    </source>
</evidence>
<protein>
    <submittedName>
        <fullName evidence="9">CAMK/CAMKL/SNRK protein kinase</fullName>
    </submittedName>
</protein>
<feature type="compositionally biased region" description="Basic and acidic residues" evidence="7">
    <location>
        <begin position="269"/>
        <end position="278"/>
    </location>
</feature>
<dbReference type="InterPro" id="IPR017441">
    <property type="entry name" value="Protein_kinase_ATP_BS"/>
</dbReference>
<dbReference type="EMBL" id="KE346371">
    <property type="protein sequence ID" value="KJE96447.1"/>
    <property type="molecule type" value="Genomic_DNA"/>
</dbReference>
<feature type="region of interest" description="Disordered" evidence="7">
    <location>
        <begin position="1202"/>
        <end position="1228"/>
    </location>
</feature>
<feature type="region of interest" description="Disordered" evidence="7">
    <location>
        <begin position="215"/>
        <end position="314"/>
    </location>
</feature>
<dbReference type="InterPro" id="IPR011009">
    <property type="entry name" value="Kinase-like_dom_sf"/>
</dbReference>
<dbReference type="Pfam" id="PF00069">
    <property type="entry name" value="Pkinase"/>
    <property type="match status" value="1"/>
</dbReference>
<dbReference type="RefSeq" id="XP_004344393.2">
    <property type="nucleotide sequence ID" value="XM_004344343.2"/>
</dbReference>
<keyword evidence="4 9" id="KW-0418">Kinase</keyword>
<evidence type="ECO:0000256" key="1">
    <source>
        <dbReference type="ARBA" id="ARBA00022527"/>
    </source>
</evidence>
<feature type="compositionally biased region" description="Polar residues" evidence="7">
    <location>
        <begin position="1123"/>
        <end position="1158"/>
    </location>
</feature>
<evidence type="ECO:0000256" key="5">
    <source>
        <dbReference type="ARBA" id="ARBA00022840"/>
    </source>
</evidence>
<dbReference type="FunFam" id="1.10.510.10:FF:000571">
    <property type="entry name" value="Maternal embryonic leucine zipper kinase"/>
    <property type="match status" value="1"/>
</dbReference>
<feature type="compositionally biased region" description="Low complexity" evidence="7">
    <location>
        <begin position="33"/>
        <end position="66"/>
    </location>
</feature>
<keyword evidence="2" id="KW-0808">Transferase</keyword>
<keyword evidence="3 6" id="KW-0547">Nucleotide-binding</keyword>
<feature type="compositionally biased region" description="Low complexity" evidence="7">
    <location>
        <begin position="1469"/>
        <end position="1482"/>
    </location>
</feature>
<name>A0A0D2VXP4_CAPO3</name>
<evidence type="ECO:0000256" key="2">
    <source>
        <dbReference type="ARBA" id="ARBA00022679"/>
    </source>
</evidence>
<dbReference type="SMART" id="SM00220">
    <property type="entry name" value="S_TKc"/>
    <property type="match status" value="1"/>
</dbReference>
<feature type="compositionally biased region" description="Low complexity" evidence="7">
    <location>
        <begin position="1319"/>
        <end position="1357"/>
    </location>
</feature>
<reference evidence="10" key="1">
    <citation type="submission" date="2011-02" db="EMBL/GenBank/DDBJ databases">
        <title>The Genome Sequence of Capsaspora owczarzaki ATCC 30864.</title>
        <authorList>
            <person name="Russ C."/>
            <person name="Cuomo C."/>
            <person name="Burger G."/>
            <person name="Gray M.W."/>
            <person name="Holland P.W.H."/>
            <person name="King N."/>
            <person name="Lang F.B.F."/>
            <person name="Roger A.J."/>
            <person name="Ruiz-Trillo I."/>
            <person name="Young S.K."/>
            <person name="Zeng Q."/>
            <person name="Gargeya S."/>
            <person name="Alvarado L."/>
            <person name="Berlin A."/>
            <person name="Chapman S.B."/>
            <person name="Chen Z."/>
            <person name="Freedman E."/>
            <person name="Gellesch M."/>
            <person name="Goldberg J."/>
            <person name="Griggs A."/>
            <person name="Gujja S."/>
            <person name="Heilman E."/>
            <person name="Heiman D."/>
            <person name="Howarth C."/>
            <person name="Mehta T."/>
            <person name="Neiman D."/>
            <person name="Pearson M."/>
            <person name="Roberts A."/>
            <person name="Saif S."/>
            <person name="Shea T."/>
            <person name="Shenoy N."/>
            <person name="Sisk P."/>
            <person name="Stolte C."/>
            <person name="Sykes S."/>
            <person name="White J."/>
            <person name="Yandava C."/>
            <person name="Haas B."/>
            <person name="Nusbaum C."/>
            <person name="Birren B."/>
        </authorList>
    </citation>
    <scope>NUCLEOTIDE SEQUENCE</scope>
    <source>
        <strain evidence="10">ATCC 30864</strain>
    </source>
</reference>
<proteinExistence type="predicted"/>
<dbReference type="GO" id="GO:0005524">
    <property type="term" value="F:ATP binding"/>
    <property type="evidence" value="ECO:0007669"/>
    <property type="project" value="UniProtKB-UniRule"/>
</dbReference>
<evidence type="ECO:0000256" key="3">
    <source>
        <dbReference type="ARBA" id="ARBA00022741"/>
    </source>
</evidence>
<feature type="compositionally biased region" description="Low complexity" evidence="7">
    <location>
        <begin position="1217"/>
        <end position="1227"/>
    </location>
</feature>
<feature type="compositionally biased region" description="Polar residues" evidence="7">
    <location>
        <begin position="1446"/>
        <end position="1468"/>
    </location>
</feature>
<dbReference type="FunFam" id="3.30.200.20:FF:000003">
    <property type="entry name" value="Non-specific serine/threonine protein kinase"/>
    <property type="match status" value="1"/>
</dbReference>
<feature type="compositionally biased region" description="Low complexity" evidence="7">
    <location>
        <begin position="848"/>
        <end position="864"/>
    </location>
</feature>
<keyword evidence="10" id="KW-1185">Reference proteome</keyword>
<feature type="compositionally biased region" description="Low complexity" evidence="7">
    <location>
        <begin position="294"/>
        <end position="314"/>
    </location>
</feature>
<dbReference type="PROSITE" id="PS00108">
    <property type="entry name" value="PROTEIN_KINASE_ST"/>
    <property type="match status" value="1"/>
</dbReference>
<organism evidence="9 10">
    <name type="scientific">Capsaspora owczarzaki (strain ATCC 30864)</name>
    <dbReference type="NCBI Taxonomy" id="595528"/>
    <lineage>
        <taxon>Eukaryota</taxon>
        <taxon>Filasterea</taxon>
        <taxon>Capsaspora</taxon>
    </lineage>
</organism>
<keyword evidence="1" id="KW-0723">Serine/threonine-protein kinase</keyword>
<feature type="region of interest" description="Disordered" evidence="7">
    <location>
        <begin position="1242"/>
        <end position="1265"/>
    </location>
</feature>
<dbReference type="GO" id="GO:0035556">
    <property type="term" value="P:intracellular signal transduction"/>
    <property type="evidence" value="ECO:0007669"/>
    <property type="project" value="TreeGrafter"/>
</dbReference>
<feature type="compositionally biased region" description="Low complexity" evidence="7">
    <location>
        <begin position="1083"/>
        <end position="1092"/>
    </location>
</feature>
<evidence type="ECO:0000256" key="6">
    <source>
        <dbReference type="PROSITE-ProRule" id="PRU10141"/>
    </source>
</evidence>
<feature type="region of interest" description="Disordered" evidence="7">
    <location>
        <begin position="1"/>
        <end position="164"/>
    </location>
</feature>
<gene>
    <name evidence="9" type="ORF">CAOG_006772</name>
</gene>
<feature type="compositionally biased region" description="Polar residues" evidence="7">
    <location>
        <begin position="78"/>
        <end position="87"/>
    </location>
</feature>
<feature type="compositionally biased region" description="Low complexity" evidence="7">
    <location>
        <begin position="88"/>
        <end position="108"/>
    </location>
</feature>
<feature type="region of interest" description="Disordered" evidence="7">
    <location>
        <begin position="181"/>
        <end position="203"/>
    </location>
</feature>
<dbReference type="SUPFAM" id="SSF56112">
    <property type="entry name" value="Protein kinase-like (PK-like)"/>
    <property type="match status" value="1"/>
</dbReference>
<sequence>MAGHASAAPSLTVFEEKDEESEDGAARAEQQRPASVPSAAAATQSQSISSDDAAAAAAAVGSLLASPTASSRRRKATVSFSDNPITEPTTASASAPASAPTGTTAGTASRRRRRTTSKSQLQEEDEEAIAAAESIEQAAIAARASTSTSTSTSTPASAASSASSAGVGAAAAAAAVMSGSPVAAAAAAGSSPSSASGSPVLASAGSGASLLASLGGTAASAAPSGAAEPEPTAPSATAPAAAAAAAVPPSALASASRGANITLASTGDAHQRPTRDRSSSIAPLHPPSSMTAQASAAGPSSSTPSPSSSNLASPTMASLLAAQSPISSSVNAEAVAKIAKVNSSRPYSAGGGANTASNSSSGGSSSSSSSSGGGGVGAAAGGMMGSTGAAQGVAGGTGVPGMRPLGSSSGEFVGLYDFKETLGRGHFAVVKLAEHVFTGEQVAVKIIDKTKLDDVAKRHLFQEVRCMKILNHPHVIRLFEVMDTAAKLYIIMEWGAGGDLYETITRNGKLEEDVARSYFRQILSAIEFCHSLHIVHRDLKPENILFSGGSIKITDFGFSNSYEQGQKLQTACGSLAYSPPEVLLGDEYDGPAVDIWSLGVILYMMVCGSLPFQEAGASETIVHIMEGRFTIPAHVSSECADLIRGMLIVEPTKRMSLSVIKQTAWITAADDTPIEVKEPVFDIANLPPHEQELVFQRLKEIDIDRETVLKSLASDAYDHVTATFYLLAHQHMKRLQKKPPPMLNNLKRKNSLPYRLPSTDSGLIELRARLEEDGADDAPSPRGLASESGSFAPRLSARNSSGGLFDSRNRNASPSSSPFASPRKPSTPESGALGSPGFSRVRSHTLNSSSLGPSPLSGGLSSGLSSGGAGGRLGEATNLPSISTSPSKNASHLLAGKGFLGHASPDVRLDVSDHGGYGSAPQSPSTRGPVQPLPQPRRSMTPDAIFNFEFDNHHSSESPAAPAPLQAPAVTSLAQSLLPQRRGSLTLIGRPAVASFAEEASDEEGAEEDAKEDEAEEEEKASEAGGDDDESDSTPPLTLDSTTKWPTSTAGARETGTFRRQPGAAPPSAPSSADTSIETVLASSAPSSSKMSNGTFPRSTSLSGIVALASSDQPGAAKMASPQDESSATQFSPLGANAQKSRMSLSAQHLSAAVQQGGASAPLNIKATRVTPLSSFKAFGASSGSGLASPIFVRRASSASISFDNRPSPVATPSPKSPTLTPSLTPSADAFVNGSPLSAVVNNADPPASPSRIASAETAAAKSPSTTTYAAYVAAHGRPTNHIFTPVASSAKASSVPLGLDLSGTPSPAPILQASVGVSPASTHATSSPSATALSSESTLEPDSSQSAPSPAHSAFSMRLGGADTKPEARQAPTPNLDIPLLSQSSLPLLPTPVPASGAAVVPAMSSSAAVVVQDSKNSFRHSDPFPDVGTAAPAHGTLPHHANAGSPSNESNTSHPLRLSTTVATRQSSHGSADSASSPSTTLPPPTQNHALVDPFGKPSTSHRHSALALAPFDSLSMTASDSSDSLGSITMTNLVSDRRAGSMGWGEDFPAGQASPVQPHGSFSQHNPSMKAAPSSPNSAPSLLLAVHRKNSSPAPVAAPSSPSAASPSSAERLSGKAKDASVAGGSRLSVHRGSFLGSRANKQQDRSVDRTSLLDNTDEHIEANDAGTSSPFAIDPLPGHLEEEAPGGLDFEDARVPGAFSSSLASSTSDLHHHSSGEHTPSTRASTERLNYALDNPDSSNLISKPELNQRRRKQALRVLGNPERDGARSQLFCPGGSCVVM</sequence>
<feature type="region of interest" description="Disordered" evidence="7">
    <location>
        <begin position="736"/>
        <end position="758"/>
    </location>
</feature>
<dbReference type="InterPro" id="IPR008271">
    <property type="entry name" value="Ser/Thr_kinase_AS"/>
</dbReference>
<feature type="region of interest" description="Disordered" evidence="7">
    <location>
        <begin position="773"/>
        <end position="968"/>
    </location>
</feature>
<feature type="region of interest" description="Disordered" evidence="7">
    <location>
        <begin position="1113"/>
        <end position="1163"/>
    </location>
</feature>
<dbReference type="Proteomes" id="UP000008743">
    <property type="component" value="Unassembled WGS sequence"/>
</dbReference>
<dbReference type="PANTHER" id="PTHR24346:SF45">
    <property type="entry name" value="PROTEIN KINASE DOMAIN-CONTAINING PROTEIN"/>
    <property type="match status" value="1"/>
</dbReference>
<feature type="compositionally biased region" description="Polar residues" evidence="7">
    <location>
        <begin position="1034"/>
        <end position="1050"/>
    </location>
</feature>
<evidence type="ECO:0000313" key="10">
    <source>
        <dbReference type="Proteomes" id="UP000008743"/>
    </source>
</evidence>
<dbReference type="InterPro" id="IPR000719">
    <property type="entry name" value="Prot_kinase_dom"/>
</dbReference>
<feature type="region of interest" description="Disordered" evidence="7">
    <location>
        <begin position="995"/>
        <end position="1099"/>
    </location>
</feature>
<dbReference type="OrthoDB" id="942095at2759"/>
<dbReference type="PROSITE" id="PS00107">
    <property type="entry name" value="PROTEIN_KINASE_ATP"/>
    <property type="match status" value="1"/>
</dbReference>
<feature type="region of interest" description="Disordered" evidence="7">
    <location>
        <begin position="1422"/>
        <end position="1504"/>
    </location>
</feature>
<keyword evidence="5 6" id="KW-0067">ATP-binding</keyword>
<dbReference type="PANTHER" id="PTHR24346">
    <property type="entry name" value="MAP/MICROTUBULE AFFINITY-REGULATING KINASE"/>
    <property type="match status" value="1"/>
</dbReference>
<feature type="compositionally biased region" description="Low complexity" evidence="7">
    <location>
        <begin position="354"/>
        <end position="370"/>
    </location>
</feature>
<feature type="binding site" evidence="6">
    <location>
        <position position="445"/>
    </location>
    <ligand>
        <name>ATP</name>
        <dbReference type="ChEBI" id="CHEBI:30616"/>
    </ligand>
</feature>
<dbReference type="GO" id="GO:0005737">
    <property type="term" value="C:cytoplasm"/>
    <property type="evidence" value="ECO:0007669"/>
    <property type="project" value="TreeGrafter"/>
</dbReference>
<accession>A0A0D2VXP4</accession>
<feature type="region of interest" description="Disordered" evidence="7">
    <location>
        <begin position="1546"/>
        <end position="1629"/>
    </location>
</feature>
<evidence type="ECO:0000313" key="9">
    <source>
        <dbReference type="EMBL" id="KJE96447.1"/>
    </source>
</evidence>
<feature type="region of interest" description="Disordered" evidence="7">
    <location>
        <begin position="346"/>
        <end position="376"/>
    </location>
</feature>
<evidence type="ECO:0000256" key="7">
    <source>
        <dbReference type="SAM" id="MobiDB-lite"/>
    </source>
</evidence>
<dbReference type="eggNOG" id="KOG4717">
    <property type="taxonomic scope" value="Eukaryota"/>
</dbReference>
<dbReference type="CDD" id="cd14074">
    <property type="entry name" value="STKc_SNRK"/>
    <property type="match status" value="1"/>
</dbReference>
<feature type="compositionally biased region" description="Polar residues" evidence="7">
    <location>
        <begin position="878"/>
        <end position="890"/>
    </location>
</feature>
<dbReference type="Gene3D" id="1.10.510.10">
    <property type="entry name" value="Transferase(Phosphotransferase) domain 1"/>
    <property type="match status" value="1"/>
</dbReference>
<feature type="domain" description="Protein kinase" evidence="8">
    <location>
        <begin position="416"/>
        <end position="666"/>
    </location>
</feature>
<feature type="region of interest" description="Disordered" evidence="7">
    <location>
        <begin position="1663"/>
        <end position="1729"/>
    </location>
</feature>
<dbReference type="CDD" id="cd14339">
    <property type="entry name" value="UBA_SNRK"/>
    <property type="match status" value="1"/>
</dbReference>
<feature type="compositionally biased region" description="Low complexity" evidence="7">
    <location>
        <begin position="959"/>
        <end position="968"/>
    </location>
</feature>
<dbReference type="InParanoid" id="A0A0D2VXP4"/>
<feature type="compositionally biased region" description="Acidic residues" evidence="7">
    <location>
        <begin position="999"/>
        <end position="1032"/>
    </location>
</feature>
<dbReference type="GO" id="GO:0004674">
    <property type="term" value="F:protein serine/threonine kinase activity"/>
    <property type="evidence" value="ECO:0007669"/>
    <property type="project" value="UniProtKB-KW"/>
</dbReference>